<evidence type="ECO:0000256" key="2">
    <source>
        <dbReference type="ARBA" id="ARBA00023136"/>
    </source>
</evidence>
<evidence type="ECO:0000256" key="3">
    <source>
        <dbReference type="ARBA" id="ARBA00023157"/>
    </source>
</evidence>
<dbReference type="InterPro" id="IPR013783">
    <property type="entry name" value="Ig-like_fold"/>
</dbReference>
<dbReference type="AlphaFoldDB" id="A0A5B7EWI5"/>
<dbReference type="InterPro" id="IPR051275">
    <property type="entry name" value="Cell_adhesion_signaling"/>
</dbReference>
<dbReference type="Gene3D" id="2.60.40.10">
    <property type="entry name" value="Immunoglobulins"/>
    <property type="match status" value="1"/>
</dbReference>
<gene>
    <name evidence="8" type="primary">NPHS1_1</name>
    <name evidence="8" type="ORF">E2C01_030141</name>
</gene>
<keyword evidence="9" id="KW-1185">Reference proteome</keyword>
<dbReference type="InterPro" id="IPR007110">
    <property type="entry name" value="Ig-like_dom"/>
</dbReference>
<evidence type="ECO:0000313" key="8">
    <source>
        <dbReference type="EMBL" id="MPC36674.1"/>
    </source>
</evidence>
<evidence type="ECO:0000256" key="4">
    <source>
        <dbReference type="ARBA" id="ARBA00023180"/>
    </source>
</evidence>
<feature type="domain" description="Ig-like" evidence="7">
    <location>
        <begin position="17"/>
        <end position="102"/>
    </location>
</feature>
<proteinExistence type="predicted"/>
<keyword evidence="2" id="KW-0472">Membrane</keyword>
<comment type="subcellular location">
    <subcellularLocation>
        <location evidence="1">Membrane</location>
        <topology evidence="1">Single-pass type I membrane protein</topology>
    </subcellularLocation>
</comment>
<organism evidence="8 9">
    <name type="scientific">Portunus trituberculatus</name>
    <name type="common">Swimming crab</name>
    <name type="synonym">Neptunus trituberculatus</name>
    <dbReference type="NCBI Taxonomy" id="210409"/>
    <lineage>
        <taxon>Eukaryota</taxon>
        <taxon>Metazoa</taxon>
        <taxon>Ecdysozoa</taxon>
        <taxon>Arthropoda</taxon>
        <taxon>Crustacea</taxon>
        <taxon>Multicrustacea</taxon>
        <taxon>Malacostraca</taxon>
        <taxon>Eumalacostraca</taxon>
        <taxon>Eucarida</taxon>
        <taxon>Decapoda</taxon>
        <taxon>Pleocyemata</taxon>
        <taxon>Brachyura</taxon>
        <taxon>Eubrachyura</taxon>
        <taxon>Portunoidea</taxon>
        <taxon>Portunidae</taxon>
        <taxon>Portuninae</taxon>
        <taxon>Portunus</taxon>
    </lineage>
</organism>
<sequence>MEEEKGREEEEGPPQAPYLRGYSEGTGISVGSEQVITCVSIGGNPVAHLQWYRNGQKIVSSLHNVDGVSSAEVLIIAEPEDNGAQYRCEAHNAAAASPVSVSTTLVVYFPPENVKAFTLSFELTSLASAVSGTIVVNKLTLSLTAADDGLTYTCQAFNSALQKAVRQSPAKLFTCRLQVKARKNVLVFRVIYPSSPSFPLSPSPSLFLLPPLLYHLVSSFIVCLSPFQDPASSLGSRKMGNRHPESFLFHRNECPGLREGVEGQAW</sequence>
<dbReference type="InterPro" id="IPR036179">
    <property type="entry name" value="Ig-like_dom_sf"/>
</dbReference>
<protein>
    <submittedName>
        <fullName evidence="8">Nephrin</fullName>
    </submittedName>
</protein>
<evidence type="ECO:0000256" key="1">
    <source>
        <dbReference type="ARBA" id="ARBA00004479"/>
    </source>
</evidence>
<dbReference type="GO" id="GO:0005911">
    <property type="term" value="C:cell-cell junction"/>
    <property type="evidence" value="ECO:0007669"/>
    <property type="project" value="TreeGrafter"/>
</dbReference>
<keyword evidence="5" id="KW-0393">Immunoglobulin domain</keyword>
<dbReference type="GO" id="GO:0050839">
    <property type="term" value="F:cell adhesion molecule binding"/>
    <property type="evidence" value="ECO:0007669"/>
    <property type="project" value="TreeGrafter"/>
</dbReference>
<dbReference type="SUPFAM" id="SSF48726">
    <property type="entry name" value="Immunoglobulin"/>
    <property type="match status" value="1"/>
</dbReference>
<keyword evidence="3" id="KW-1015">Disulfide bond</keyword>
<accession>A0A5B7EWI5</accession>
<dbReference type="Pfam" id="PF13927">
    <property type="entry name" value="Ig_3"/>
    <property type="match status" value="1"/>
</dbReference>
<dbReference type="PANTHER" id="PTHR11640">
    <property type="entry name" value="NEPHRIN"/>
    <property type="match status" value="1"/>
</dbReference>
<dbReference type="GO" id="GO:0098609">
    <property type="term" value="P:cell-cell adhesion"/>
    <property type="evidence" value="ECO:0007669"/>
    <property type="project" value="TreeGrafter"/>
</dbReference>
<dbReference type="GO" id="GO:0005886">
    <property type="term" value="C:plasma membrane"/>
    <property type="evidence" value="ECO:0007669"/>
    <property type="project" value="TreeGrafter"/>
</dbReference>
<name>A0A5B7EWI5_PORTR</name>
<reference evidence="8 9" key="1">
    <citation type="submission" date="2019-05" db="EMBL/GenBank/DDBJ databases">
        <title>Another draft genome of Portunus trituberculatus and its Hox gene families provides insights of decapod evolution.</title>
        <authorList>
            <person name="Jeong J.-H."/>
            <person name="Song I."/>
            <person name="Kim S."/>
            <person name="Choi T."/>
            <person name="Kim D."/>
            <person name="Ryu S."/>
            <person name="Kim W."/>
        </authorList>
    </citation>
    <scope>NUCLEOTIDE SEQUENCE [LARGE SCALE GENOMIC DNA]</scope>
    <source>
        <tissue evidence="8">Muscle</tissue>
    </source>
</reference>
<dbReference type="EMBL" id="VSRR010003576">
    <property type="protein sequence ID" value="MPC36674.1"/>
    <property type="molecule type" value="Genomic_DNA"/>
</dbReference>
<evidence type="ECO:0000256" key="6">
    <source>
        <dbReference type="SAM" id="MobiDB-lite"/>
    </source>
</evidence>
<dbReference type="FunFam" id="2.60.40.10:FF:000405">
    <property type="entry name" value="nephrin isoform X1"/>
    <property type="match status" value="1"/>
</dbReference>
<dbReference type="PROSITE" id="PS50835">
    <property type="entry name" value="IG_LIKE"/>
    <property type="match status" value="1"/>
</dbReference>
<dbReference type="Proteomes" id="UP000324222">
    <property type="component" value="Unassembled WGS sequence"/>
</dbReference>
<dbReference type="PANTHER" id="PTHR11640:SF31">
    <property type="entry name" value="IRREGULAR CHIASM C-ROUGHEST PROTEIN-RELATED"/>
    <property type="match status" value="1"/>
</dbReference>
<evidence type="ECO:0000259" key="7">
    <source>
        <dbReference type="PROSITE" id="PS50835"/>
    </source>
</evidence>
<dbReference type="OrthoDB" id="6347235at2759"/>
<feature type="region of interest" description="Disordered" evidence="6">
    <location>
        <begin position="1"/>
        <end position="23"/>
    </location>
</feature>
<evidence type="ECO:0000256" key="5">
    <source>
        <dbReference type="ARBA" id="ARBA00023319"/>
    </source>
</evidence>
<keyword evidence="4" id="KW-0325">Glycoprotein</keyword>
<comment type="caution">
    <text evidence="8">The sequence shown here is derived from an EMBL/GenBank/DDBJ whole genome shotgun (WGS) entry which is preliminary data.</text>
</comment>
<evidence type="ECO:0000313" key="9">
    <source>
        <dbReference type="Proteomes" id="UP000324222"/>
    </source>
</evidence>